<feature type="non-terminal residue" evidence="1">
    <location>
        <position position="1"/>
    </location>
</feature>
<proteinExistence type="predicted"/>
<gene>
    <name evidence="1" type="ORF">S03H2_09094</name>
</gene>
<comment type="caution">
    <text evidence="1">The sequence shown here is derived from an EMBL/GenBank/DDBJ whole genome shotgun (WGS) entry which is preliminary data.</text>
</comment>
<name>X1EMF4_9ZZZZ</name>
<evidence type="ECO:0000313" key="1">
    <source>
        <dbReference type="EMBL" id="GAH21510.1"/>
    </source>
</evidence>
<dbReference type="AlphaFoldDB" id="X1EMF4"/>
<reference evidence="1" key="1">
    <citation type="journal article" date="2014" name="Front. Microbiol.">
        <title>High frequency of phylogenetically diverse reductive dehalogenase-homologous genes in deep subseafloor sedimentary metagenomes.</title>
        <authorList>
            <person name="Kawai M."/>
            <person name="Futagami T."/>
            <person name="Toyoda A."/>
            <person name="Takaki Y."/>
            <person name="Nishi S."/>
            <person name="Hori S."/>
            <person name="Arai W."/>
            <person name="Tsubouchi T."/>
            <person name="Morono Y."/>
            <person name="Uchiyama I."/>
            <person name="Ito T."/>
            <person name="Fujiyama A."/>
            <person name="Inagaki F."/>
            <person name="Takami H."/>
        </authorList>
    </citation>
    <scope>NUCLEOTIDE SEQUENCE</scope>
    <source>
        <strain evidence="1">Expedition CK06-06</strain>
    </source>
</reference>
<sequence>DKTGGFYKGTNDPENDLDLIYFIDVCNCMAGGSPSILYHNIDSFSEEEYKKEEIFYVNSSVRKITAILSWKKSQESNFKFWLYSPDGALLDLHTEMKLYENHCMATIYLPKRKDKKTKKTS</sequence>
<protein>
    <submittedName>
        <fullName evidence="1">Uncharacterized protein</fullName>
    </submittedName>
</protein>
<organism evidence="1">
    <name type="scientific">marine sediment metagenome</name>
    <dbReference type="NCBI Taxonomy" id="412755"/>
    <lineage>
        <taxon>unclassified sequences</taxon>
        <taxon>metagenomes</taxon>
        <taxon>ecological metagenomes</taxon>
    </lineage>
</organism>
<dbReference type="EMBL" id="BARU01004555">
    <property type="protein sequence ID" value="GAH21510.1"/>
    <property type="molecule type" value="Genomic_DNA"/>
</dbReference>
<accession>X1EMF4</accession>